<reference evidence="1 2" key="1">
    <citation type="submission" date="2016-10" db="EMBL/GenBank/DDBJ databases">
        <authorList>
            <person name="de Groot N.N."/>
        </authorList>
    </citation>
    <scope>NUCLEOTIDE SEQUENCE [LARGE SCALE GENOMIC DNA]</scope>
    <source>
        <strain evidence="1 2">DSM 44468</strain>
    </source>
</reference>
<dbReference type="Proteomes" id="UP000199025">
    <property type="component" value="Unassembled WGS sequence"/>
</dbReference>
<dbReference type="RefSeq" id="WP_091509595.1">
    <property type="nucleotide sequence ID" value="NZ_CBDQZW010000005.1"/>
</dbReference>
<protein>
    <submittedName>
        <fullName evidence="1">Uncharacterized protein</fullName>
    </submittedName>
</protein>
<dbReference type="EMBL" id="FORP01000011">
    <property type="protein sequence ID" value="SFJ96053.1"/>
    <property type="molecule type" value="Genomic_DNA"/>
</dbReference>
<dbReference type="OrthoDB" id="3822696at2"/>
<gene>
    <name evidence="1" type="ORF">SAMN05421835_11190</name>
</gene>
<evidence type="ECO:0000313" key="2">
    <source>
        <dbReference type="Proteomes" id="UP000199025"/>
    </source>
</evidence>
<accession>A0A1I3VM43</accession>
<keyword evidence="2" id="KW-1185">Reference proteome</keyword>
<proteinExistence type="predicted"/>
<sequence length="206" mass="22831">MTERLNHKQTAAMFTLMVLAKAVSNTELKEAVGFTLDGQDRVRLNDLKLVDSRREGNRPFTHELTERGWAWCGEELGARTPPPPHPRSTLVPALYAMLAGFAEYLGQSGLRLVDVFGQPADLEHRIRAAYRKLTAAPGEWARLAELRPLLNGAPAKAVDEALQELSRSGRAHLIPESDRKALTGEDHEAAVRLGGEDNHLLALEEW</sequence>
<evidence type="ECO:0000313" key="1">
    <source>
        <dbReference type="EMBL" id="SFJ96053.1"/>
    </source>
</evidence>
<dbReference type="STRING" id="115433.SAMN05421835_11190"/>
<dbReference type="AlphaFoldDB" id="A0A1I3VM43"/>
<dbReference type="PROSITE" id="PS51300">
    <property type="entry name" value="NIRD"/>
    <property type="match status" value="1"/>
</dbReference>
<organism evidence="1 2">
    <name type="scientific">Amycolatopsis sacchari</name>
    <dbReference type="NCBI Taxonomy" id="115433"/>
    <lineage>
        <taxon>Bacteria</taxon>
        <taxon>Bacillati</taxon>
        <taxon>Actinomycetota</taxon>
        <taxon>Actinomycetes</taxon>
        <taxon>Pseudonocardiales</taxon>
        <taxon>Pseudonocardiaceae</taxon>
        <taxon>Amycolatopsis</taxon>
    </lineage>
</organism>
<name>A0A1I3VM43_9PSEU</name>